<dbReference type="Pfam" id="PF00580">
    <property type="entry name" value="UvrD-helicase"/>
    <property type="match status" value="1"/>
</dbReference>
<feature type="binding site" evidence="15">
    <location>
        <position position="988"/>
    </location>
    <ligand>
        <name>Mg(2+)</name>
        <dbReference type="ChEBI" id="CHEBI:18420"/>
    </ligand>
</feature>
<evidence type="ECO:0000259" key="18">
    <source>
        <dbReference type="PROSITE" id="PS51217"/>
    </source>
</evidence>
<evidence type="ECO:0000256" key="12">
    <source>
        <dbReference type="ARBA" id="ARBA00023235"/>
    </source>
</evidence>
<dbReference type="GO" id="GO:0005524">
    <property type="term" value="F:ATP binding"/>
    <property type="evidence" value="ECO:0007669"/>
    <property type="project" value="UniProtKB-UniRule"/>
</dbReference>
<gene>
    <name evidence="15" type="primary">recB</name>
    <name evidence="19" type="ORF">SAMN02746062_00015</name>
</gene>
<keyword evidence="3 15" id="KW-0547">Nucleotide-binding</keyword>
<dbReference type="InterPro" id="IPR011604">
    <property type="entry name" value="PDDEXK-like_dom_sf"/>
</dbReference>
<evidence type="ECO:0000256" key="15">
    <source>
        <dbReference type="HAMAP-Rule" id="MF_01485"/>
    </source>
</evidence>
<dbReference type="InterPro" id="IPR014017">
    <property type="entry name" value="DNA_helicase_UvrD-like_C"/>
</dbReference>
<feature type="region of interest" description="DNA-binding and helicase activity, interacts with RecC" evidence="15">
    <location>
        <begin position="1"/>
        <end position="863"/>
    </location>
</feature>
<dbReference type="InterPro" id="IPR011335">
    <property type="entry name" value="Restrct_endonuc-II-like"/>
</dbReference>
<comment type="miscellaneous">
    <text evidence="15">In the RecBCD complex, RecB has a slow 3'-5' helicase, an exonuclease activity and loads RecA onto ssDNA, RecD has a fast 5'-3' helicase activity, while RecC stimulates the ATPase and processivity of the RecB helicase and contributes to recognition of the Chi site.</text>
</comment>
<reference evidence="19 20" key="1">
    <citation type="submission" date="2017-09" db="EMBL/GenBank/DDBJ databases">
        <authorList>
            <person name="Ehlers B."/>
            <person name="Leendertz F.H."/>
        </authorList>
    </citation>
    <scope>NUCLEOTIDE SEQUENCE [LARGE SCALE GENOMIC DNA]</scope>
    <source>
        <strain evidence="19 20">DSM 16848</strain>
    </source>
</reference>
<evidence type="ECO:0000256" key="1">
    <source>
        <dbReference type="ARBA" id="ARBA00022722"/>
    </source>
</evidence>
<dbReference type="GO" id="GO:0016887">
    <property type="term" value="F:ATP hydrolysis activity"/>
    <property type="evidence" value="ECO:0007669"/>
    <property type="project" value="RHEA"/>
</dbReference>
<evidence type="ECO:0000256" key="14">
    <source>
        <dbReference type="ARBA" id="ARBA00048988"/>
    </source>
</evidence>
<keyword evidence="4 15" id="KW-0227">DNA damage</keyword>
<accession>A0A286E1I2</accession>
<keyword evidence="6 15" id="KW-0347">Helicase</keyword>
<dbReference type="SUPFAM" id="SSF52540">
    <property type="entry name" value="P-loop containing nucleoside triphosphate hydrolases"/>
    <property type="match status" value="1"/>
</dbReference>
<evidence type="ECO:0000256" key="11">
    <source>
        <dbReference type="ARBA" id="ARBA00023204"/>
    </source>
</evidence>
<feature type="active site" description="For nuclease activity" evidence="15">
    <location>
        <position position="1118"/>
    </location>
</feature>
<dbReference type="GO" id="GO:0003677">
    <property type="term" value="F:DNA binding"/>
    <property type="evidence" value="ECO:0007669"/>
    <property type="project" value="UniProtKB-UniRule"/>
</dbReference>
<evidence type="ECO:0000256" key="16">
    <source>
        <dbReference type="PROSITE-ProRule" id="PRU00560"/>
    </source>
</evidence>
<dbReference type="RefSeq" id="WP_097113111.1">
    <property type="nucleotide sequence ID" value="NZ_CP083931.1"/>
</dbReference>
<comment type="function">
    <text evidence="15">A helicase/nuclease that prepares dsDNA breaks (DSB) for recombinational DNA repair. Binds to DSBs and unwinds DNA via a highly rapid and processive ATP-dependent bidirectional helicase activity. Unwinds dsDNA until it encounters a Chi (crossover hotspot instigator) sequence from the 3' direction. Cuts ssDNA a few nucleotides 3' to the Chi site. The properties and activities of the enzyme are changed at Chi. The Chi-altered holoenzyme produces a long 3'-ssDNA overhang and facilitates RecA-binding to the ssDNA for homologous DNA recombination and repair. Holoenzyme degrades any linearized DNA that is unable to undergo homologous recombination. In the holoenzyme this subunit contributes ATPase, 3'-5' helicase, exonuclease activity and loads RecA onto ssDNA.</text>
</comment>
<comment type="catalytic activity">
    <reaction evidence="15">
        <text>Exonucleolytic cleavage (in the presence of ATP) in either 5'- to 3'- or 3'- to 5'-direction to yield 5'-phosphooligonucleotides.</text>
        <dbReference type="EC" id="3.1.11.5"/>
    </reaction>
</comment>
<dbReference type="HAMAP" id="MF_01485">
    <property type="entry name" value="RecB"/>
    <property type="match status" value="1"/>
</dbReference>
<dbReference type="PROSITE" id="PS51198">
    <property type="entry name" value="UVRD_HELICASE_ATP_BIND"/>
    <property type="match status" value="1"/>
</dbReference>
<keyword evidence="20" id="KW-1185">Reference proteome</keyword>
<comment type="catalytic activity">
    <reaction evidence="14 15">
        <text>ATP + H2O = ADP + phosphate + H(+)</text>
        <dbReference type="Rhea" id="RHEA:13065"/>
        <dbReference type="ChEBI" id="CHEBI:15377"/>
        <dbReference type="ChEBI" id="CHEBI:15378"/>
        <dbReference type="ChEBI" id="CHEBI:30616"/>
        <dbReference type="ChEBI" id="CHEBI:43474"/>
        <dbReference type="ChEBI" id="CHEBI:456216"/>
        <dbReference type="EC" id="5.6.2.4"/>
    </reaction>
</comment>
<dbReference type="GO" id="GO:0005829">
    <property type="term" value="C:cytosol"/>
    <property type="evidence" value="ECO:0007669"/>
    <property type="project" value="TreeGrafter"/>
</dbReference>
<dbReference type="Gene3D" id="1.10.486.10">
    <property type="entry name" value="PCRA, domain 4"/>
    <property type="match status" value="1"/>
</dbReference>
<keyword evidence="5 15" id="KW-0378">Hydrolase</keyword>
<comment type="domain">
    <text evidence="15">The N-terminal DNA-binding domain is a ssDNA-dependent ATPase and has ATP-dependent 3'-5' helicase function. This domain interacts with RecC.</text>
</comment>
<dbReference type="InterPro" id="IPR004586">
    <property type="entry name" value="RecB"/>
</dbReference>
<evidence type="ECO:0000256" key="13">
    <source>
        <dbReference type="ARBA" id="ARBA00034617"/>
    </source>
</evidence>
<dbReference type="CDD" id="cd22352">
    <property type="entry name" value="RecB_C-like"/>
    <property type="match status" value="1"/>
</dbReference>
<feature type="binding site" evidence="16">
    <location>
        <begin position="20"/>
        <end position="27"/>
    </location>
    <ligand>
        <name>ATP</name>
        <dbReference type="ChEBI" id="CHEBI:30616"/>
    </ligand>
</feature>
<feature type="region of interest" description="Nuclease activity, interacts with RecD and RecA" evidence="15">
    <location>
        <begin position="926"/>
        <end position="1202"/>
    </location>
</feature>
<evidence type="ECO:0000256" key="9">
    <source>
        <dbReference type="ARBA" id="ARBA00022842"/>
    </source>
</evidence>
<keyword evidence="10 15" id="KW-0238">DNA-binding</keyword>
<keyword evidence="2 15" id="KW-0479">Metal-binding</keyword>
<comment type="similarity">
    <text evidence="15">Belongs to the helicase family. UvrD subfamily.</text>
</comment>
<dbReference type="GO" id="GO:0009338">
    <property type="term" value="C:exodeoxyribonuclease V complex"/>
    <property type="evidence" value="ECO:0007669"/>
    <property type="project" value="TreeGrafter"/>
</dbReference>
<dbReference type="GO" id="GO:0043138">
    <property type="term" value="F:3'-5' DNA helicase activity"/>
    <property type="evidence" value="ECO:0007669"/>
    <property type="project" value="UniProtKB-UniRule"/>
</dbReference>
<feature type="binding site" evidence="15">
    <location>
        <position position="1105"/>
    </location>
    <ligand>
        <name>Mg(2+)</name>
        <dbReference type="ChEBI" id="CHEBI:18420"/>
    </ligand>
</feature>
<evidence type="ECO:0000256" key="6">
    <source>
        <dbReference type="ARBA" id="ARBA00022806"/>
    </source>
</evidence>
<keyword evidence="9 15" id="KW-0460">Magnesium</keyword>
<evidence type="ECO:0000259" key="17">
    <source>
        <dbReference type="PROSITE" id="PS51198"/>
    </source>
</evidence>
<dbReference type="InterPro" id="IPR014016">
    <property type="entry name" value="UvrD-like_ATP-bd"/>
</dbReference>
<dbReference type="InterPro" id="IPR027417">
    <property type="entry name" value="P-loop_NTPase"/>
</dbReference>
<comment type="catalytic activity">
    <reaction evidence="13 15">
        <text>Couples ATP hydrolysis with the unwinding of duplex DNA by translocating in the 3'-5' direction.</text>
        <dbReference type="EC" id="5.6.2.4"/>
    </reaction>
</comment>
<dbReference type="PROSITE" id="PS51217">
    <property type="entry name" value="UVRD_HELICASE_CTER"/>
    <property type="match status" value="1"/>
</dbReference>
<dbReference type="EC" id="3.1.11.5" evidence="15"/>
<keyword evidence="8 15" id="KW-0067">ATP-binding</keyword>
<dbReference type="GO" id="GO:0008854">
    <property type="term" value="F:exodeoxyribonuclease V activity"/>
    <property type="evidence" value="ECO:0007669"/>
    <property type="project" value="UniProtKB-EC"/>
</dbReference>
<feature type="domain" description="UvrD-like helicase ATP-binding" evidence="17">
    <location>
        <begin position="1"/>
        <end position="479"/>
    </location>
</feature>
<evidence type="ECO:0000256" key="7">
    <source>
        <dbReference type="ARBA" id="ARBA00022839"/>
    </source>
</evidence>
<dbReference type="EMBL" id="OCNF01000001">
    <property type="protein sequence ID" value="SOD64749.1"/>
    <property type="molecule type" value="Genomic_DNA"/>
</dbReference>
<dbReference type="GO" id="GO:0000724">
    <property type="term" value="P:double-strand break repair via homologous recombination"/>
    <property type="evidence" value="ECO:0007669"/>
    <property type="project" value="UniProtKB-UniRule"/>
</dbReference>
<dbReference type="EC" id="5.6.2.4" evidence="15"/>
<evidence type="ECO:0000256" key="5">
    <source>
        <dbReference type="ARBA" id="ARBA00022801"/>
    </source>
</evidence>
<evidence type="ECO:0000256" key="4">
    <source>
        <dbReference type="ARBA" id="ARBA00022763"/>
    </source>
</evidence>
<evidence type="ECO:0000256" key="8">
    <source>
        <dbReference type="ARBA" id="ARBA00022840"/>
    </source>
</evidence>
<protein>
    <recommendedName>
        <fullName evidence="15">RecBCD enzyme subunit RecB</fullName>
        <ecNumber evidence="15">3.1.11.5</ecNumber>
        <ecNumber evidence="15">5.6.2.4</ecNumber>
    </recommendedName>
    <alternativeName>
        <fullName evidence="15">DNA 3'-5' helicase subunit RecB</fullName>
    </alternativeName>
    <alternativeName>
        <fullName evidence="15">Exonuclease V subunit RecB</fullName>
        <shortName evidence="15">ExoV subunit RecB</shortName>
    </alternativeName>
    <alternativeName>
        <fullName evidence="15">Helicase/nuclease RecBCD subunit RecB</fullName>
    </alternativeName>
</protein>
<sequence length="1202" mass="137177">MAQTLNPLTLPLAHTNLIEASAGTGKTWNIAALFLRLVLLPLPQHSQPLSVDKILVVTFTKAATAELKTRLRARLDEALSALHRTENAFRQPENLREHCGDDFLFQLLQQALAAESDPNTAQARVMLRLKAAIGDFDNAAVYTIHSFCQRVLQDFAFLCGVPFDIELDEQSGKDELLIAAQDFWRTQIAQDIDFAELLYHRTSPKKQVDALHNFVARPYLTLRESDVGKDLSAAKRDFQAAWQRVSTQIAQIGETFWQIHPNLNGVSFNEKTFRKKFDFLNEVAGSRVTAQTLWENLQNSKGESPFSADFIASKIKKGKEIATDKIHEIAQLDDLANACIRLIEKEESTLVWLNHQLLQHLRQHQQRHKQRSPIRHFDDLLLDVYHALHHNPQHAAALSENMAHNWQVALIDEFQDTDPLQYAIFRSAFAHNRIPLFLVGDPKQAIYSFRGADIFAYLQAAEDASANNIYTLSTNRRSHAKLINSISALFSRENPFVLPEIAYQTVDASREHSHLLPQGNALTVRWLNRQQNQDDDKDNAAKLEKRAASYCASEIAQMLNQSAAGSLKLKGEPLRADQIAVLVRARKDGVLVQRELKKRHIQSVLLSRDSIFAEPEAEALAALLDFFIQPQRTAMLRFLLAGCLFEYTAEEILQLNQHETELLKWIDSAQSCLNVWLEHGIYAAIQQFVSRHGVETRLLTQGNERTLTNLHQLMELLAQEDEQSHSPTSLRQWLGQHIAATRDKESAGEHILRLESDENLVKIVTMHASKGLQYPIVFCPFAWKASGSRNVPEWQIVHHAHQAALIHKNQLNQDDKEMGERERLSEDLRLMYVACTRAEEQLHLYMASYDSSDRSAFAYLLGAQDVAKQPENYWAAWQQFVQEKQSSQTDMLLIDHNQNRVEHHFEPPPHRSDFQAAVFQPRRYQFVRHTSFTGLSKQNQRLAEQAEAARAELLPTLDNVEQIAHQPSEQGNSIHHFPQGTSTGLCWHSILEQGDFSQPASQQIALIDEKLAHYGFDPETWRESVAQMFDRVRQMPLFAQHNLAQSLPENHIMEWGFLLHTDDFKVQAVRDWFSQPHLGLSPEIAQAAQGLNFYDVQGFINGFVDLFYHSNEMTAVVDYKSHYLGDTAQAYHKHALNHAIAEHHYYLQALIYAIAAARYLQSRHALPETIAVRFVFLRGLDGTSMHSVWQWDIATQDLAQWL</sequence>
<feature type="binding site" evidence="15">
    <location>
        <position position="1118"/>
    </location>
    <ligand>
        <name>Mg(2+)</name>
        <dbReference type="ChEBI" id="CHEBI:18420"/>
    </ligand>
</feature>
<name>A0A286E1I2_9NEIS</name>
<dbReference type="Pfam" id="PF13361">
    <property type="entry name" value="UvrD_C"/>
    <property type="match status" value="1"/>
</dbReference>
<dbReference type="SUPFAM" id="SSF52980">
    <property type="entry name" value="Restriction endonuclease-like"/>
    <property type="match status" value="1"/>
</dbReference>
<dbReference type="Gene3D" id="3.90.320.10">
    <property type="match status" value="1"/>
</dbReference>
<proteinExistence type="inferred from homology"/>
<dbReference type="Gene3D" id="1.10.3170.10">
    <property type="entry name" value="Recbcd, chain B, domain 2"/>
    <property type="match status" value="1"/>
</dbReference>
<evidence type="ECO:0000256" key="10">
    <source>
        <dbReference type="ARBA" id="ARBA00023125"/>
    </source>
</evidence>
<dbReference type="GO" id="GO:0000287">
    <property type="term" value="F:magnesium ion binding"/>
    <property type="evidence" value="ECO:0007669"/>
    <property type="project" value="UniProtKB-UniRule"/>
</dbReference>
<dbReference type="Gene3D" id="3.40.50.300">
    <property type="entry name" value="P-loop containing nucleotide triphosphate hydrolases"/>
    <property type="match status" value="2"/>
</dbReference>
<dbReference type="NCBIfam" id="TIGR00609">
    <property type="entry name" value="recB"/>
    <property type="match status" value="1"/>
</dbReference>
<evidence type="ECO:0000256" key="3">
    <source>
        <dbReference type="ARBA" id="ARBA00022741"/>
    </source>
</evidence>
<dbReference type="OrthoDB" id="5905204at2"/>
<dbReference type="PANTHER" id="PTHR11070:SF23">
    <property type="entry name" value="RECBCD ENZYME SUBUNIT RECB"/>
    <property type="match status" value="1"/>
</dbReference>
<dbReference type="PANTHER" id="PTHR11070">
    <property type="entry name" value="UVRD / RECB / PCRA DNA HELICASE FAMILY MEMBER"/>
    <property type="match status" value="1"/>
</dbReference>
<comment type="cofactor">
    <cofactor evidence="15">
        <name>Mg(2+)</name>
        <dbReference type="ChEBI" id="CHEBI:18420"/>
    </cofactor>
    <text evidence="15">Binds 1 Mg(2+) ion per subunit.</text>
</comment>
<evidence type="ECO:0000313" key="19">
    <source>
        <dbReference type="EMBL" id="SOD64749.1"/>
    </source>
</evidence>
<keyword evidence="1 15" id="KW-0540">Nuclease</keyword>
<dbReference type="AlphaFoldDB" id="A0A286E1I2"/>
<evidence type="ECO:0000313" key="20">
    <source>
        <dbReference type="Proteomes" id="UP000219669"/>
    </source>
</evidence>
<evidence type="ECO:0000256" key="2">
    <source>
        <dbReference type="ARBA" id="ARBA00022723"/>
    </source>
</evidence>
<comment type="domain">
    <text evidence="15">The C-terminal domain has nuclease activity and interacts with RecD. It interacts with RecA, facilitating its loading onto ssDNA.</text>
</comment>
<dbReference type="InterPro" id="IPR000212">
    <property type="entry name" value="DNA_helicase_UvrD/REP"/>
</dbReference>
<dbReference type="Proteomes" id="UP000219669">
    <property type="component" value="Unassembled WGS sequence"/>
</dbReference>
<feature type="domain" description="UvrD-like helicase C-terminal" evidence="18">
    <location>
        <begin position="504"/>
        <end position="771"/>
    </location>
</feature>
<keyword evidence="11 15" id="KW-0234">DNA repair</keyword>
<comment type="subunit">
    <text evidence="15">Heterotrimer of RecB, RecC and RecD. All subunits contribute to DNA-binding. Interacts with RecA.</text>
</comment>
<keyword evidence="7 15" id="KW-0269">Exonuclease</keyword>
<keyword evidence="12 15" id="KW-0413">Isomerase</keyword>
<organism evidence="19 20">
    <name type="scientific">Alysiella filiformis DSM 16848</name>
    <dbReference type="NCBI Taxonomy" id="1120981"/>
    <lineage>
        <taxon>Bacteria</taxon>
        <taxon>Pseudomonadati</taxon>
        <taxon>Pseudomonadota</taxon>
        <taxon>Betaproteobacteria</taxon>
        <taxon>Neisseriales</taxon>
        <taxon>Neisseriaceae</taxon>
        <taxon>Alysiella</taxon>
    </lineage>
</organism>